<evidence type="ECO:0000313" key="2">
    <source>
        <dbReference type="EMBL" id="NOJ39374.1"/>
    </source>
</evidence>
<protein>
    <submittedName>
        <fullName evidence="2">Uncharacterized protein</fullName>
    </submittedName>
</protein>
<dbReference type="AlphaFoldDB" id="A0A7Y4LUV1"/>
<keyword evidence="1" id="KW-0732">Signal</keyword>
<keyword evidence="3" id="KW-1185">Reference proteome</keyword>
<feature type="signal peptide" evidence="1">
    <location>
        <begin position="1"/>
        <end position="23"/>
    </location>
</feature>
<comment type="caution">
    <text evidence="2">The sequence shown here is derived from an EMBL/GenBank/DDBJ whole genome shotgun (WGS) entry which is preliminary data.</text>
</comment>
<organism evidence="2 3">
    <name type="scientific">Bradyrhizobium australiense</name>
    <dbReference type="NCBI Taxonomy" id="2721161"/>
    <lineage>
        <taxon>Bacteria</taxon>
        <taxon>Pseudomonadati</taxon>
        <taxon>Pseudomonadota</taxon>
        <taxon>Alphaproteobacteria</taxon>
        <taxon>Hyphomicrobiales</taxon>
        <taxon>Nitrobacteraceae</taxon>
        <taxon>Bradyrhizobium</taxon>
    </lineage>
</organism>
<reference evidence="2 3" key="1">
    <citation type="submission" date="2020-03" db="EMBL/GenBank/DDBJ databases">
        <title>Bradyrhizobium diversity isolated from nodules of Indigofera sp.</title>
        <authorList>
            <person name="Klepa M."/>
            <person name="Helene L."/>
            <person name="Hungria M."/>
        </authorList>
    </citation>
    <scope>NUCLEOTIDE SEQUENCE [LARGE SCALE GENOMIC DNA]</scope>
    <source>
        <strain evidence="2 3">WSM 1791</strain>
    </source>
</reference>
<dbReference type="EMBL" id="JAAVLX010000002">
    <property type="protein sequence ID" value="NOJ39374.1"/>
    <property type="molecule type" value="Genomic_DNA"/>
</dbReference>
<accession>A0A7Y4LUV1</accession>
<feature type="chain" id="PRO_5030878278" evidence="1">
    <location>
        <begin position="24"/>
        <end position="135"/>
    </location>
</feature>
<proteinExistence type="predicted"/>
<evidence type="ECO:0000256" key="1">
    <source>
        <dbReference type="SAM" id="SignalP"/>
    </source>
</evidence>
<gene>
    <name evidence="2" type="ORF">HCN58_07115</name>
</gene>
<dbReference type="Proteomes" id="UP000544122">
    <property type="component" value="Unassembled WGS sequence"/>
</dbReference>
<evidence type="ECO:0000313" key="3">
    <source>
        <dbReference type="Proteomes" id="UP000544122"/>
    </source>
</evidence>
<name>A0A7Y4LUV1_9BRAD</name>
<dbReference type="RefSeq" id="WP_171578610.1">
    <property type="nucleotide sequence ID" value="NZ_JAAVLX010000002.1"/>
</dbReference>
<sequence>MKAFGRVLTILGLLVLFSVRVDAHDPSMPNHEWFNKQEMNPAARQRLGVPWKSCCNNGDVFKTRFRVGEDRSDQWQYLKDGEWKIIPPDIIKEEDTPITPPCCSLTDTRELSSASSYREEVFSSLYPIRDRLAKL</sequence>